<keyword evidence="5" id="KW-1133">Transmembrane helix</keyword>
<keyword evidence="2" id="KW-0719">Serine esterase</keyword>
<keyword evidence="3 4" id="KW-0378">Hydrolase</keyword>
<comment type="caution">
    <text evidence="7">The sequence shown here is derived from an EMBL/GenBank/DDBJ whole genome shotgun (WGS) entry which is preliminary data.</text>
</comment>
<dbReference type="Gene3D" id="3.40.50.1820">
    <property type="entry name" value="alpha/beta hydrolase"/>
    <property type="match status" value="1"/>
</dbReference>
<reference evidence="7 8" key="1">
    <citation type="submission" date="2023-08" db="EMBL/GenBank/DDBJ databases">
        <title>A Necator americanus chromosomal reference genome.</title>
        <authorList>
            <person name="Ilik V."/>
            <person name="Petrzelkova K.J."/>
            <person name="Pardy F."/>
            <person name="Fuh T."/>
            <person name="Niatou-Singa F.S."/>
            <person name="Gouil Q."/>
            <person name="Baker L."/>
            <person name="Ritchie M.E."/>
            <person name="Jex A.R."/>
            <person name="Gazzola D."/>
            <person name="Li H."/>
            <person name="Toshio Fujiwara R."/>
            <person name="Zhan B."/>
            <person name="Aroian R.V."/>
            <person name="Pafco B."/>
            <person name="Schwarz E.M."/>
        </authorList>
    </citation>
    <scope>NUCLEOTIDE SEQUENCE [LARGE SCALE GENOMIC DNA]</scope>
    <source>
        <strain evidence="7 8">Aroian</strain>
        <tissue evidence="7">Whole animal</tissue>
    </source>
</reference>
<protein>
    <recommendedName>
        <fullName evidence="4">Carboxylic ester hydrolase</fullName>
        <ecNumber evidence="4">3.1.1.-</ecNumber>
    </recommendedName>
</protein>
<evidence type="ECO:0000256" key="2">
    <source>
        <dbReference type="ARBA" id="ARBA00022487"/>
    </source>
</evidence>
<sequence length="501" mass="56245">MSNSSTTRSPQKWVNEDCLHVNIFAGEDCMKTSCPVVFYIHGGGFNYDSAVMFKDDLLVNNFGGNDIVLVIPGFRLGFFGLLTFASDEVVPRNIGAYDLLAALNFIKSEIGSFGGNGDDITLFGHSGGAVAATQFALSRRIDPERKLFQKAVLMSMEFGFADLPHMEELTMDLAYRAKCSVSRKLRHESTALVEGIVRCLRDVDSTEILRIQREMEDESKHLKPEGLVMTAPLFEAQDLQEFLSNPPLRLIITGTTSKELDTADDSSGGYIMELLGLKNSEVIMERYREDLSSKKLLFNHTLETQAIFLSSYVVGHTLQEAGGKVFLYSYANARHPAHTDDLSYIMGVHPFEHDANEAVLAVVYPRFFVDFVKTGRPRRDWTPLQPYLDNYMNIDVDVDNGTMPHMELHYESQVVSYWRGLKKYDKQLSALKKTVAITHDVSMSNDSGATATSVNHSTIIELFLPLFAVIVTVLLVGYLVRRRERQKANIMDENEKTPLFA</sequence>
<dbReference type="EMBL" id="JAVFWL010000001">
    <property type="protein sequence ID" value="KAK6727510.1"/>
    <property type="molecule type" value="Genomic_DNA"/>
</dbReference>
<dbReference type="Proteomes" id="UP001303046">
    <property type="component" value="Unassembled WGS sequence"/>
</dbReference>
<gene>
    <name evidence="7" type="primary">Necator_chrI.g1411</name>
    <name evidence="7" type="ORF">RB195_005285</name>
</gene>
<evidence type="ECO:0000256" key="4">
    <source>
        <dbReference type="RuleBase" id="RU361235"/>
    </source>
</evidence>
<feature type="domain" description="Carboxylesterase type B" evidence="6">
    <location>
        <begin position="10"/>
        <end position="417"/>
    </location>
</feature>
<evidence type="ECO:0000256" key="3">
    <source>
        <dbReference type="ARBA" id="ARBA00022801"/>
    </source>
</evidence>
<dbReference type="PANTHER" id="PTHR45580">
    <property type="entry name" value="PROTEIN CBG05369"/>
    <property type="match status" value="1"/>
</dbReference>
<feature type="transmembrane region" description="Helical" evidence="5">
    <location>
        <begin position="462"/>
        <end position="480"/>
    </location>
</feature>
<dbReference type="InterPro" id="IPR002018">
    <property type="entry name" value="CarbesteraseB"/>
</dbReference>
<evidence type="ECO:0000256" key="5">
    <source>
        <dbReference type="SAM" id="Phobius"/>
    </source>
</evidence>
<keyword evidence="5" id="KW-0472">Membrane</keyword>
<keyword evidence="5" id="KW-0812">Transmembrane</keyword>
<dbReference type="SUPFAM" id="SSF53474">
    <property type="entry name" value="alpha/beta-Hydrolases"/>
    <property type="match status" value="1"/>
</dbReference>
<dbReference type="PANTHER" id="PTHR45580:SF6">
    <property type="entry name" value="CARBOXYLESTERASE TYPE B DOMAIN-CONTAINING PROTEIN"/>
    <property type="match status" value="1"/>
</dbReference>
<evidence type="ECO:0000313" key="7">
    <source>
        <dbReference type="EMBL" id="KAK6727510.1"/>
    </source>
</evidence>
<dbReference type="Pfam" id="PF00135">
    <property type="entry name" value="COesterase"/>
    <property type="match status" value="1"/>
</dbReference>
<evidence type="ECO:0000259" key="6">
    <source>
        <dbReference type="Pfam" id="PF00135"/>
    </source>
</evidence>
<evidence type="ECO:0000256" key="1">
    <source>
        <dbReference type="ARBA" id="ARBA00005964"/>
    </source>
</evidence>
<organism evidence="7 8">
    <name type="scientific">Necator americanus</name>
    <name type="common">Human hookworm</name>
    <dbReference type="NCBI Taxonomy" id="51031"/>
    <lineage>
        <taxon>Eukaryota</taxon>
        <taxon>Metazoa</taxon>
        <taxon>Ecdysozoa</taxon>
        <taxon>Nematoda</taxon>
        <taxon>Chromadorea</taxon>
        <taxon>Rhabditida</taxon>
        <taxon>Rhabditina</taxon>
        <taxon>Rhabditomorpha</taxon>
        <taxon>Strongyloidea</taxon>
        <taxon>Ancylostomatidae</taxon>
        <taxon>Bunostominae</taxon>
        <taxon>Necator</taxon>
    </lineage>
</organism>
<accession>A0ABR1BNP5</accession>
<evidence type="ECO:0000313" key="8">
    <source>
        <dbReference type="Proteomes" id="UP001303046"/>
    </source>
</evidence>
<proteinExistence type="inferred from homology"/>
<dbReference type="EC" id="3.1.1.-" evidence="4"/>
<dbReference type="PROSITE" id="PS00122">
    <property type="entry name" value="CARBOXYLESTERASE_B_1"/>
    <property type="match status" value="1"/>
</dbReference>
<dbReference type="InterPro" id="IPR019826">
    <property type="entry name" value="Carboxylesterase_B_AS"/>
</dbReference>
<name>A0ABR1BNP5_NECAM</name>
<comment type="similarity">
    <text evidence="1 4">Belongs to the type-B carboxylesterase/lipase family.</text>
</comment>
<dbReference type="InterPro" id="IPR029058">
    <property type="entry name" value="AB_hydrolase_fold"/>
</dbReference>
<keyword evidence="8" id="KW-1185">Reference proteome</keyword>